<name>A0A8J4Q0C2_9MYCE</name>
<feature type="compositionally biased region" description="Basic and acidic residues" evidence="1">
    <location>
        <begin position="34"/>
        <end position="53"/>
    </location>
</feature>
<dbReference type="Gene3D" id="3.60.10.10">
    <property type="entry name" value="Endonuclease/exonuclease/phosphatase"/>
    <property type="match status" value="1"/>
</dbReference>
<dbReference type="PANTHER" id="PTHR12121:SF34">
    <property type="entry name" value="PROTEIN ANGEL"/>
    <property type="match status" value="1"/>
</dbReference>
<gene>
    <name evidence="3" type="ORF">CYY_001954</name>
</gene>
<evidence type="ECO:0000259" key="2">
    <source>
        <dbReference type="Pfam" id="PF03372"/>
    </source>
</evidence>
<dbReference type="SUPFAM" id="SSF56219">
    <property type="entry name" value="DNase I-like"/>
    <property type="match status" value="1"/>
</dbReference>
<sequence>MASKEICLYPPVPVVHVPVRLALRDIKPPPTTDSNKDDNNSKNSHENDEKKKREALINSNFTNFIHRDKISDIKIFIDGVQVNNSPNAEEKKKSPILSSISKFFSGDSNNNQKDHFYGTPDAQFIPLNKESAIFIPGVEHANKELTISFTMKKKTFELKSTIEYRHQREWTSIGAQDGGDDAQHPIRIMQYNIQADCYTSPGGYPGCPPYSLYRNYREHVLSNYILEWKPDIACLQEVEVRMERLRNSLVDAGYQHTPLCDLAKYQEEQAIVYYRTDRFDLIESLLVNYRQLKDLLKPKQLEPLARSSCTSKYIDLLGDSMHHNKFSFALLKDKQSGSHILAGSVHLYWGAPSYDVNYFLQVVQLQIFMKLAENILERNSLPKDTPLVVSGDFNNGPGQKAYILMESGEYSLNGYPLTHSFNMKSSYALRPQGEPKYTIRTKHFFGSIDQIWVSDKLKVSKILEIGDHYPIQLPSLTDPSDHIMLLADLYVSNNNDKLTTTTTTTTTTSTTTDDINNTNE</sequence>
<feature type="region of interest" description="Disordered" evidence="1">
    <location>
        <begin position="497"/>
        <end position="520"/>
    </location>
</feature>
<keyword evidence="4" id="KW-1185">Reference proteome</keyword>
<dbReference type="InterPro" id="IPR005135">
    <property type="entry name" value="Endo/exonuclease/phosphatase"/>
</dbReference>
<evidence type="ECO:0000256" key="1">
    <source>
        <dbReference type="SAM" id="MobiDB-lite"/>
    </source>
</evidence>
<organism evidence="3 4">
    <name type="scientific">Polysphondylium violaceum</name>
    <dbReference type="NCBI Taxonomy" id="133409"/>
    <lineage>
        <taxon>Eukaryota</taxon>
        <taxon>Amoebozoa</taxon>
        <taxon>Evosea</taxon>
        <taxon>Eumycetozoa</taxon>
        <taxon>Dictyostelia</taxon>
        <taxon>Dictyosteliales</taxon>
        <taxon>Dictyosteliaceae</taxon>
        <taxon>Polysphondylium</taxon>
    </lineage>
</organism>
<dbReference type="Proteomes" id="UP000695562">
    <property type="component" value="Unassembled WGS sequence"/>
</dbReference>
<feature type="region of interest" description="Disordered" evidence="1">
    <location>
        <begin position="25"/>
        <end position="53"/>
    </location>
</feature>
<feature type="domain" description="Endonuclease/exonuclease/phosphatase" evidence="2">
    <location>
        <begin position="189"/>
        <end position="482"/>
    </location>
</feature>
<reference evidence="3" key="1">
    <citation type="submission" date="2020-01" db="EMBL/GenBank/DDBJ databases">
        <title>Development of genomics and gene disruption for Polysphondylium violaceum indicates a role for the polyketide synthase stlB in stalk morphogenesis.</title>
        <authorList>
            <person name="Narita B."/>
            <person name="Kawabe Y."/>
            <person name="Kin K."/>
            <person name="Saito T."/>
            <person name="Gibbs R."/>
            <person name="Kuspa A."/>
            <person name="Muzny D."/>
            <person name="Queller D."/>
            <person name="Richards S."/>
            <person name="Strassman J."/>
            <person name="Sucgang R."/>
            <person name="Worley K."/>
            <person name="Schaap P."/>
        </authorList>
    </citation>
    <scope>NUCLEOTIDE SEQUENCE</scope>
    <source>
        <strain evidence="3">QSvi11</strain>
    </source>
</reference>
<dbReference type="AlphaFoldDB" id="A0A8J4Q0C2"/>
<dbReference type="GO" id="GO:0000175">
    <property type="term" value="F:3'-5'-RNA exonuclease activity"/>
    <property type="evidence" value="ECO:0007669"/>
    <property type="project" value="TreeGrafter"/>
</dbReference>
<comment type="caution">
    <text evidence="3">The sequence shown here is derived from an EMBL/GenBank/DDBJ whole genome shotgun (WGS) entry which is preliminary data.</text>
</comment>
<evidence type="ECO:0000313" key="4">
    <source>
        <dbReference type="Proteomes" id="UP000695562"/>
    </source>
</evidence>
<evidence type="ECO:0000313" key="3">
    <source>
        <dbReference type="EMBL" id="KAF2076765.1"/>
    </source>
</evidence>
<protein>
    <recommendedName>
        <fullName evidence="2">Endonuclease/exonuclease/phosphatase domain-containing protein</fullName>
    </recommendedName>
</protein>
<dbReference type="InterPro" id="IPR050410">
    <property type="entry name" value="CCR4/nocturin_mRNA_transcr"/>
</dbReference>
<proteinExistence type="predicted"/>
<accession>A0A8J4Q0C2</accession>
<dbReference type="PANTHER" id="PTHR12121">
    <property type="entry name" value="CARBON CATABOLITE REPRESSOR PROTEIN 4"/>
    <property type="match status" value="1"/>
</dbReference>
<dbReference type="InterPro" id="IPR036691">
    <property type="entry name" value="Endo/exonu/phosph_ase_sf"/>
</dbReference>
<dbReference type="EMBL" id="AJWJ01000050">
    <property type="protein sequence ID" value="KAF2076765.1"/>
    <property type="molecule type" value="Genomic_DNA"/>
</dbReference>
<dbReference type="OrthoDB" id="21040at2759"/>
<dbReference type="Pfam" id="PF03372">
    <property type="entry name" value="Exo_endo_phos"/>
    <property type="match status" value="1"/>
</dbReference>
<feature type="compositionally biased region" description="Low complexity" evidence="1">
    <location>
        <begin position="499"/>
        <end position="512"/>
    </location>
</feature>